<evidence type="ECO:0000259" key="1">
    <source>
        <dbReference type="PROSITE" id="PS50011"/>
    </source>
</evidence>
<dbReference type="PROSITE" id="PS50011">
    <property type="entry name" value="PROTEIN_KINASE_DOM"/>
    <property type="match status" value="1"/>
</dbReference>
<dbReference type="InterPro" id="IPR000719">
    <property type="entry name" value="Prot_kinase_dom"/>
</dbReference>
<dbReference type="VEuPathDB" id="FungiDB:BD410DRAFT_856058"/>
<dbReference type="PANTHER" id="PTHR44329:SF214">
    <property type="entry name" value="PROTEIN KINASE DOMAIN-CONTAINING PROTEIN"/>
    <property type="match status" value="1"/>
</dbReference>
<reference evidence="2 3" key="1">
    <citation type="submission" date="2018-06" db="EMBL/GenBank/DDBJ databases">
        <title>A transcriptomic atlas of mushroom development highlights an independent origin of complex multicellularity.</title>
        <authorList>
            <consortium name="DOE Joint Genome Institute"/>
            <person name="Krizsan K."/>
            <person name="Almasi E."/>
            <person name="Merenyi Z."/>
            <person name="Sahu N."/>
            <person name="Viragh M."/>
            <person name="Koszo T."/>
            <person name="Mondo S."/>
            <person name="Kiss B."/>
            <person name="Balint B."/>
            <person name="Kues U."/>
            <person name="Barry K."/>
            <person name="Hegedus J.C."/>
            <person name="Henrissat B."/>
            <person name="Johnson J."/>
            <person name="Lipzen A."/>
            <person name="Ohm R."/>
            <person name="Nagy I."/>
            <person name="Pangilinan J."/>
            <person name="Yan J."/>
            <person name="Xiong Y."/>
            <person name="Grigoriev I.V."/>
            <person name="Hibbett D.S."/>
            <person name="Nagy L.G."/>
        </authorList>
    </citation>
    <scope>NUCLEOTIDE SEQUENCE [LARGE SCALE GENOMIC DNA]</scope>
    <source>
        <strain evidence="2 3">SZMC22713</strain>
    </source>
</reference>
<organism evidence="2 3">
    <name type="scientific">Rickenella mellea</name>
    <dbReference type="NCBI Taxonomy" id="50990"/>
    <lineage>
        <taxon>Eukaryota</taxon>
        <taxon>Fungi</taxon>
        <taxon>Dikarya</taxon>
        <taxon>Basidiomycota</taxon>
        <taxon>Agaricomycotina</taxon>
        <taxon>Agaricomycetes</taxon>
        <taxon>Hymenochaetales</taxon>
        <taxon>Rickenellaceae</taxon>
        <taxon>Rickenella</taxon>
    </lineage>
</organism>
<dbReference type="GO" id="GO:0005524">
    <property type="term" value="F:ATP binding"/>
    <property type="evidence" value="ECO:0007669"/>
    <property type="project" value="InterPro"/>
</dbReference>
<dbReference type="Proteomes" id="UP000294933">
    <property type="component" value="Unassembled WGS sequence"/>
</dbReference>
<protein>
    <submittedName>
        <fullName evidence="2">Kinase-like protein</fullName>
    </submittedName>
</protein>
<dbReference type="InterPro" id="IPR008271">
    <property type="entry name" value="Ser/Thr_kinase_AS"/>
</dbReference>
<dbReference type="EMBL" id="ML170294">
    <property type="protein sequence ID" value="TDL15027.1"/>
    <property type="molecule type" value="Genomic_DNA"/>
</dbReference>
<dbReference type="InterPro" id="IPR001245">
    <property type="entry name" value="Ser-Thr/Tyr_kinase_cat_dom"/>
</dbReference>
<gene>
    <name evidence="2" type="ORF">BD410DRAFT_856058</name>
</gene>
<keyword evidence="2" id="KW-0808">Transferase</keyword>
<proteinExistence type="predicted"/>
<feature type="domain" description="Protein kinase" evidence="1">
    <location>
        <begin position="184"/>
        <end position="460"/>
    </location>
</feature>
<name>A0A4Y7PI07_9AGAM</name>
<dbReference type="Pfam" id="PF07714">
    <property type="entry name" value="PK_Tyr_Ser-Thr"/>
    <property type="match status" value="1"/>
</dbReference>
<keyword evidence="2" id="KW-0418">Kinase</keyword>
<dbReference type="Gene3D" id="1.10.510.10">
    <property type="entry name" value="Transferase(Phosphotransferase) domain 1"/>
    <property type="match status" value="1"/>
</dbReference>
<dbReference type="PROSITE" id="PS00108">
    <property type="entry name" value="PROTEIN_KINASE_ST"/>
    <property type="match status" value="1"/>
</dbReference>
<evidence type="ECO:0000313" key="2">
    <source>
        <dbReference type="EMBL" id="TDL15027.1"/>
    </source>
</evidence>
<dbReference type="AlphaFoldDB" id="A0A4Y7PI07"/>
<dbReference type="InterPro" id="IPR011009">
    <property type="entry name" value="Kinase-like_dom_sf"/>
</dbReference>
<sequence length="517" mass="58206">MSRSLDHPSFSHGAEDLTYNEHKWIIDTTGLLQSIDEEERNACHHGANPRHLRTFGPTVWAAWNNIQTIHKHGTLRAFLWQALEEHCSPIMPNPTGCSLSSLLRCDEEDIASVVFILLRDGVQNRQLMTSYVERPVEFINLLQMILDQNHGSKADRILVSRTLARVAKRYATYPDSLLIHNVHLLGTHPVAGGGFADIWKGRLGGQAMALKAFRIFFHAIILNHLQGFSHEAVIWRQLRHRNILPFYGIFKGTHSFDRLCLVSPWMEGGNVVEFLRAHPESNRISLVKDTVLGLEYLHHFEPPVVHGDLKGANIFVTPSGTACLADFGLARFRDSNELTQGSTSGNDAGTSRWQAPELFYTDASGKTARPTRESDVYSFGCVCLEIFTGNVPFHEICRESAVVMAIMQGKTPQRSLEGLTYSGPDQELWETIEMCWRADPIQRPRVSHLVEAFGHQADFFAQESRQISIDDVFPQIPLASFGQYGFTEEYISKFGVANISHEHCSSTSTFYSLNLDD</sequence>
<evidence type="ECO:0000313" key="3">
    <source>
        <dbReference type="Proteomes" id="UP000294933"/>
    </source>
</evidence>
<dbReference type="InterPro" id="IPR051681">
    <property type="entry name" value="Ser/Thr_Kinases-Pseudokinases"/>
</dbReference>
<keyword evidence="3" id="KW-1185">Reference proteome</keyword>
<accession>A0A4Y7PI07</accession>
<dbReference type="OrthoDB" id="346907at2759"/>
<dbReference type="SMART" id="SM00220">
    <property type="entry name" value="S_TKc"/>
    <property type="match status" value="1"/>
</dbReference>
<dbReference type="PANTHER" id="PTHR44329">
    <property type="entry name" value="SERINE/THREONINE-PROTEIN KINASE TNNI3K-RELATED"/>
    <property type="match status" value="1"/>
</dbReference>
<dbReference type="STRING" id="50990.A0A4Y7PI07"/>
<dbReference type="GO" id="GO:0004674">
    <property type="term" value="F:protein serine/threonine kinase activity"/>
    <property type="evidence" value="ECO:0007669"/>
    <property type="project" value="TreeGrafter"/>
</dbReference>
<dbReference type="SUPFAM" id="SSF56112">
    <property type="entry name" value="Protein kinase-like (PK-like)"/>
    <property type="match status" value="1"/>
</dbReference>